<gene>
    <name evidence="3" type="ORF">GN242_19715</name>
</gene>
<dbReference type="EMBL" id="CP046509">
    <property type="protein sequence ID" value="QGU89304.1"/>
    <property type="molecule type" value="Genomic_DNA"/>
</dbReference>
<proteinExistence type="inferred from homology"/>
<sequence length="244" mass="27025">MSEIKKQCYLWGVWLCWGISIVAFKLSIRTPLYISLSVMAYLILLLVIPFLFTKRTVTNVFNFNRKEERQMGEKISSQDQQQKIVPTIAPSYEEGSMKETVISFGSVLCGEINNENNISINGVVEGDLTSQKTTQIGKEGKVIGNVKSVKLVVNGLLKGSCYAKTVIIMSRGRIEGEVFATEFSIEKGGVFVGNSRQIEEAQVLPEKKKEKKLTVSVADPVQPSLTAVDNTQKKNVANGNKRIS</sequence>
<feature type="transmembrane region" description="Helical" evidence="2">
    <location>
        <begin position="32"/>
        <end position="52"/>
    </location>
</feature>
<keyword evidence="2" id="KW-0472">Membrane</keyword>
<dbReference type="PANTHER" id="PTHR35024">
    <property type="entry name" value="HYPOTHETICAL CYTOSOLIC PROTEIN"/>
    <property type="match status" value="1"/>
</dbReference>
<reference evidence="3 4" key="1">
    <citation type="submission" date="2019-12" db="EMBL/GenBank/DDBJ databases">
        <title>Erwinia sp. nov., isolated from droppings of birds in the Qinghai-Tiebt plateau of China.</title>
        <authorList>
            <person name="Ge Y."/>
        </authorList>
    </citation>
    <scope>NUCLEOTIDE SEQUENCE [LARGE SCALE GENOMIC DNA]</scope>
    <source>
        <strain evidence="3 4">J780</strain>
    </source>
</reference>
<dbReference type="Proteomes" id="UP000424752">
    <property type="component" value="Chromosome"/>
</dbReference>
<evidence type="ECO:0000313" key="3">
    <source>
        <dbReference type="EMBL" id="QGU89304.1"/>
    </source>
</evidence>
<evidence type="ECO:0000313" key="4">
    <source>
        <dbReference type="Proteomes" id="UP000424752"/>
    </source>
</evidence>
<name>A0A6I6EHU3_9GAMM</name>
<dbReference type="Pfam" id="PF04519">
    <property type="entry name" value="Bactofilin"/>
    <property type="match status" value="1"/>
</dbReference>
<dbReference type="PANTHER" id="PTHR35024:SF4">
    <property type="entry name" value="POLYMER-FORMING CYTOSKELETAL PROTEIN"/>
    <property type="match status" value="1"/>
</dbReference>
<dbReference type="KEGG" id="erwi:GN242_19715"/>
<feature type="transmembrane region" description="Helical" evidence="2">
    <location>
        <begin position="9"/>
        <end position="26"/>
    </location>
</feature>
<comment type="similarity">
    <text evidence="1">Belongs to the bactofilin family.</text>
</comment>
<dbReference type="AlphaFoldDB" id="A0A6I6EHU3"/>
<keyword evidence="2" id="KW-1133">Transmembrane helix</keyword>
<evidence type="ECO:0008006" key="5">
    <source>
        <dbReference type="Google" id="ProtNLM"/>
    </source>
</evidence>
<protein>
    <recommendedName>
        <fullName evidence="5">Polymer-forming cytoskeletal protein</fullName>
    </recommendedName>
</protein>
<dbReference type="InterPro" id="IPR007607">
    <property type="entry name" value="BacA/B"/>
</dbReference>
<evidence type="ECO:0000256" key="1">
    <source>
        <dbReference type="ARBA" id="ARBA00044755"/>
    </source>
</evidence>
<keyword evidence="2" id="KW-0812">Transmembrane</keyword>
<evidence type="ECO:0000256" key="2">
    <source>
        <dbReference type="SAM" id="Phobius"/>
    </source>
</evidence>
<dbReference type="RefSeq" id="WP_156288081.1">
    <property type="nucleotide sequence ID" value="NZ_CP046509.1"/>
</dbReference>
<organism evidence="3 4">
    <name type="scientific">Erwinia sorbitola</name>
    <dbReference type="NCBI Taxonomy" id="2681984"/>
    <lineage>
        <taxon>Bacteria</taxon>
        <taxon>Pseudomonadati</taxon>
        <taxon>Pseudomonadota</taxon>
        <taxon>Gammaproteobacteria</taxon>
        <taxon>Enterobacterales</taxon>
        <taxon>Erwiniaceae</taxon>
        <taxon>Erwinia</taxon>
    </lineage>
</organism>
<accession>A0A6I6EHU3</accession>